<evidence type="ECO:0000313" key="2">
    <source>
        <dbReference type="Proteomes" id="UP001278500"/>
    </source>
</evidence>
<reference evidence="1" key="1">
    <citation type="journal article" date="2023" name="Mol. Phylogenet. Evol.">
        <title>Genome-scale phylogeny and comparative genomics of the fungal order Sordariales.</title>
        <authorList>
            <person name="Hensen N."/>
            <person name="Bonometti L."/>
            <person name="Westerberg I."/>
            <person name="Brannstrom I.O."/>
            <person name="Guillou S."/>
            <person name="Cros-Aarteil S."/>
            <person name="Calhoun S."/>
            <person name="Haridas S."/>
            <person name="Kuo A."/>
            <person name="Mondo S."/>
            <person name="Pangilinan J."/>
            <person name="Riley R."/>
            <person name="LaButti K."/>
            <person name="Andreopoulos B."/>
            <person name="Lipzen A."/>
            <person name="Chen C."/>
            <person name="Yan M."/>
            <person name="Daum C."/>
            <person name="Ng V."/>
            <person name="Clum A."/>
            <person name="Steindorff A."/>
            <person name="Ohm R.A."/>
            <person name="Martin F."/>
            <person name="Silar P."/>
            <person name="Natvig D.O."/>
            <person name="Lalanne C."/>
            <person name="Gautier V."/>
            <person name="Ament-Velasquez S.L."/>
            <person name="Kruys A."/>
            <person name="Hutchinson M.I."/>
            <person name="Powell A.J."/>
            <person name="Barry K."/>
            <person name="Miller A.N."/>
            <person name="Grigoriev I.V."/>
            <person name="Debuchy R."/>
            <person name="Gladieux P."/>
            <person name="Hiltunen Thoren M."/>
            <person name="Johannesson H."/>
        </authorList>
    </citation>
    <scope>NUCLEOTIDE SEQUENCE</scope>
    <source>
        <strain evidence="1">CBS 560.94</strain>
    </source>
</reference>
<comment type="caution">
    <text evidence="1">The sequence shown here is derived from an EMBL/GenBank/DDBJ whole genome shotgun (WGS) entry which is preliminary data.</text>
</comment>
<proteinExistence type="predicted"/>
<dbReference type="GeneID" id="87867477"/>
<dbReference type="EMBL" id="JAUEPP010000011">
    <property type="protein sequence ID" value="KAK3334367.1"/>
    <property type="molecule type" value="Genomic_DNA"/>
</dbReference>
<accession>A0AAE0MJ43</accession>
<organism evidence="1 2">
    <name type="scientific">Neurospora tetraspora</name>
    <dbReference type="NCBI Taxonomy" id="94610"/>
    <lineage>
        <taxon>Eukaryota</taxon>
        <taxon>Fungi</taxon>
        <taxon>Dikarya</taxon>
        <taxon>Ascomycota</taxon>
        <taxon>Pezizomycotina</taxon>
        <taxon>Sordariomycetes</taxon>
        <taxon>Sordariomycetidae</taxon>
        <taxon>Sordariales</taxon>
        <taxon>Sordariaceae</taxon>
        <taxon>Neurospora</taxon>
    </lineage>
</organism>
<dbReference type="AlphaFoldDB" id="A0AAE0MJ43"/>
<protein>
    <submittedName>
        <fullName evidence="1">Uncharacterized protein</fullName>
    </submittedName>
</protein>
<keyword evidence="2" id="KW-1185">Reference proteome</keyword>
<dbReference type="Proteomes" id="UP001278500">
    <property type="component" value="Unassembled WGS sequence"/>
</dbReference>
<gene>
    <name evidence="1" type="ORF">B0H65DRAFT_566416</name>
</gene>
<reference evidence="1" key="2">
    <citation type="submission" date="2023-06" db="EMBL/GenBank/DDBJ databases">
        <authorList>
            <consortium name="Lawrence Berkeley National Laboratory"/>
            <person name="Haridas S."/>
            <person name="Hensen N."/>
            <person name="Bonometti L."/>
            <person name="Westerberg I."/>
            <person name="Brannstrom I.O."/>
            <person name="Guillou S."/>
            <person name="Cros-Aarteil S."/>
            <person name="Calhoun S."/>
            <person name="Kuo A."/>
            <person name="Mondo S."/>
            <person name="Pangilinan J."/>
            <person name="Riley R."/>
            <person name="Labutti K."/>
            <person name="Andreopoulos B."/>
            <person name="Lipzen A."/>
            <person name="Chen C."/>
            <person name="Yanf M."/>
            <person name="Daum C."/>
            <person name="Ng V."/>
            <person name="Clum A."/>
            <person name="Steindorff A."/>
            <person name="Ohm R."/>
            <person name="Martin F."/>
            <person name="Silar P."/>
            <person name="Natvig D."/>
            <person name="Lalanne C."/>
            <person name="Gautier V."/>
            <person name="Ament-Velasquez S.L."/>
            <person name="Kruys A."/>
            <person name="Hutchinson M.I."/>
            <person name="Powell A.J."/>
            <person name="Barry K."/>
            <person name="Miller A.N."/>
            <person name="Grigoriev I.V."/>
            <person name="Debuchy R."/>
            <person name="Gladieux P."/>
            <person name="Thoren M.H."/>
            <person name="Johannesson H."/>
        </authorList>
    </citation>
    <scope>NUCLEOTIDE SEQUENCE</scope>
    <source>
        <strain evidence="1">CBS 560.94</strain>
    </source>
</reference>
<dbReference type="RefSeq" id="XP_062676533.1">
    <property type="nucleotide sequence ID" value="XM_062830323.1"/>
</dbReference>
<name>A0AAE0MJ43_9PEZI</name>
<sequence>MTWSLALPYVALPTHQIDGAMHRTCQYQHKATSLYPMVCLCSVLACHPPFTLNPSFTVNVTVASCLSIQCRFRHGRMFTPKPSGWMELNHLVTQDSQSVSHSPLTLTLTSLAHCPHHRLSVEHHVFPSLQFFNVPKLKRLESRQDEIVAAASFLANGPPKRKEQDFMCSYLHQTRRCKKTDCEFDISVLETINIVVFWIV</sequence>
<evidence type="ECO:0000313" key="1">
    <source>
        <dbReference type="EMBL" id="KAK3334367.1"/>
    </source>
</evidence>